<accession>A0A0F7HAY8</accession>
<feature type="binding site" evidence="1">
    <location>
        <position position="423"/>
    </location>
    <ligand>
        <name>Mn(2+)</name>
        <dbReference type="ChEBI" id="CHEBI:29035"/>
        <label>1</label>
    </ligand>
</feature>
<dbReference type="GO" id="GO:0102009">
    <property type="term" value="F:proline dipeptidase activity"/>
    <property type="evidence" value="ECO:0007669"/>
    <property type="project" value="UniProtKB-EC"/>
</dbReference>
<proteinExistence type="inferred from homology"/>
<name>A0A0F7HAY8_SERFO</name>
<feature type="binding site" evidence="1">
    <location>
        <position position="423"/>
    </location>
    <ligand>
        <name>Mn(2+)</name>
        <dbReference type="ChEBI" id="CHEBI:29035"/>
        <label>2</label>
    </ligand>
</feature>
<feature type="binding site" evidence="1">
    <location>
        <position position="339"/>
    </location>
    <ligand>
        <name>Mn(2+)</name>
        <dbReference type="ChEBI" id="CHEBI:29035"/>
        <label>1</label>
    </ligand>
</feature>
<dbReference type="GO" id="GO:0005829">
    <property type="term" value="C:cytosol"/>
    <property type="evidence" value="ECO:0007669"/>
    <property type="project" value="TreeGrafter"/>
</dbReference>
<gene>
    <name evidence="1 2" type="primary">pepQ</name>
    <name evidence="2" type="ORF">NCTC13193_00368</name>
</gene>
<feature type="binding site" evidence="1">
    <location>
        <position position="257"/>
    </location>
    <ligand>
        <name>Mn(2+)</name>
        <dbReference type="ChEBI" id="CHEBI:29035"/>
        <label>2</label>
    </ligand>
</feature>
<reference evidence="2 3" key="1">
    <citation type="submission" date="2018-12" db="EMBL/GenBank/DDBJ databases">
        <authorList>
            <consortium name="Pathogen Informatics"/>
        </authorList>
    </citation>
    <scope>NUCLEOTIDE SEQUENCE [LARGE SCALE GENOMIC DNA]</scope>
    <source>
        <strain evidence="2 3">NCTC13193</strain>
    </source>
</reference>
<keyword evidence="1" id="KW-0645">Protease</keyword>
<keyword evidence="1 2" id="KW-0224">Dipeptidase</keyword>
<comment type="similarity">
    <text evidence="1">Belongs to the peptidase M24B family. Bacterial-type prolidase subfamily.</text>
</comment>
<comment type="catalytic activity">
    <reaction evidence="1">
        <text>Xaa-L-Pro dipeptide + H2O = an L-alpha-amino acid + L-proline</text>
        <dbReference type="Rhea" id="RHEA:76407"/>
        <dbReference type="ChEBI" id="CHEBI:15377"/>
        <dbReference type="ChEBI" id="CHEBI:59869"/>
        <dbReference type="ChEBI" id="CHEBI:60039"/>
        <dbReference type="ChEBI" id="CHEBI:195196"/>
        <dbReference type="EC" id="3.4.13.9"/>
    </reaction>
</comment>
<dbReference type="HAMAP" id="MF_01279">
    <property type="entry name" value="X_Pro_dipeptid"/>
    <property type="match status" value="1"/>
</dbReference>
<dbReference type="SUPFAM" id="SSF55920">
    <property type="entry name" value="Creatinase/aminopeptidase"/>
    <property type="match status" value="1"/>
</dbReference>
<evidence type="ECO:0000313" key="2">
    <source>
        <dbReference type="EMBL" id="VEI62464.1"/>
    </source>
</evidence>
<dbReference type="InterPro" id="IPR001131">
    <property type="entry name" value="Peptidase_M24B_aminopep-P_CS"/>
</dbReference>
<comment type="function">
    <text evidence="1">Splits dipeptides with a prolyl residue in the C-terminal position.</text>
</comment>
<dbReference type="Proteomes" id="UP000270487">
    <property type="component" value="Chromosome"/>
</dbReference>
<comment type="cofactor">
    <cofactor evidence="1">
        <name>Mn(2+)</name>
        <dbReference type="ChEBI" id="CHEBI:29035"/>
    </cofactor>
    <text evidence="1">Binds 2 manganese ions per subunit.</text>
</comment>
<sequence>METLASLYNDHLATLQQRAREVLERNNLDALLIHSGELQRVFLDDHSYPFKVNANFKAWVPVTSVPNCWLWVDGVNKPKLWFYSPVDYWHSVEPLPNSFWTKSIELLPLTNADDIASQLPQQRERVGYIGYAQQRALSLGIAAEHINPQAVLNFLDFRRSIKTGYELACMREAQKTAVMGHRAAHEAFQSGMSEFDINLAYLTATGHRDTDVPYDNIVALNEHAAVLHYTKLDHQPPAEYRSFLIDAGAEYNGYAADLTRTYAAQSDNAFAHLVKDLNSEQLALIDTMKAGVRYTDYHVQMHQRIAKLLKNHKLVTGISEEAMVEQGITCPFLPHGLGHPLGLQVHDAAGFMQDENGTHLAAPAKYPFLRCTRVMQPGMVLTIEPGLYFIESLLAPWRSGEFSKHFAWDRIDALKPYGGIRIEDNIVIHEKRIENMTRDLNLA</sequence>
<evidence type="ECO:0000313" key="3">
    <source>
        <dbReference type="Proteomes" id="UP000270487"/>
    </source>
</evidence>
<dbReference type="PANTHER" id="PTHR43226:SF8">
    <property type="entry name" value="XAA-PRO DIPEPTIDASE"/>
    <property type="match status" value="1"/>
</dbReference>
<dbReference type="STRING" id="47917.AV650_01215"/>
<protein>
    <recommendedName>
        <fullName evidence="1">Xaa-Pro dipeptidase</fullName>
        <shortName evidence="1">X-Pro dipeptidase</shortName>
        <ecNumber evidence="1">3.4.13.9</ecNumber>
    </recommendedName>
    <alternativeName>
        <fullName evidence="1">Imidodipeptidase</fullName>
    </alternativeName>
    <alternativeName>
        <fullName evidence="1">Proline dipeptidase</fullName>
        <shortName evidence="1">Prolidase</shortName>
    </alternativeName>
</protein>
<dbReference type="EC" id="3.4.13.9" evidence="1"/>
<dbReference type="EMBL" id="LR134492">
    <property type="protein sequence ID" value="VEI62464.1"/>
    <property type="molecule type" value="Genomic_DNA"/>
</dbReference>
<dbReference type="InterPro" id="IPR036005">
    <property type="entry name" value="Creatinase/aminopeptidase-like"/>
</dbReference>
<dbReference type="InterPro" id="IPR022846">
    <property type="entry name" value="X_Pro_dipept"/>
</dbReference>
<dbReference type="InterPro" id="IPR029149">
    <property type="entry name" value="Creatin/AminoP/Spt16_N"/>
</dbReference>
<dbReference type="GO" id="GO:0046872">
    <property type="term" value="F:metal ion binding"/>
    <property type="evidence" value="ECO:0007669"/>
    <property type="project" value="UniProtKB-KW"/>
</dbReference>
<feature type="binding site" evidence="1">
    <location>
        <position position="257"/>
    </location>
    <ligand>
        <name>Mn(2+)</name>
        <dbReference type="ChEBI" id="CHEBI:29035"/>
        <label>1</label>
    </ligand>
</feature>
<dbReference type="InterPro" id="IPR052433">
    <property type="entry name" value="X-Pro_dipept-like"/>
</dbReference>
<keyword evidence="1" id="KW-0482">Metalloprotease</keyword>
<dbReference type="GeneID" id="30320452"/>
<dbReference type="InterPro" id="IPR000994">
    <property type="entry name" value="Pept_M24"/>
</dbReference>
<dbReference type="Gene3D" id="3.40.350.10">
    <property type="entry name" value="Creatinase/prolidase N-terminal domain"/>
    <property type="match status" value="1"/>
</dbReference>
<dbReference type="GO" id="GO:0016795">
    <property type="term" value="F:phosphoric triester hydrolase activity"/>
    <property type="evidence" value="ECO:0007669"/>
    <property type="project" value="InterPro"/>
</dbReference>
<keyword evidence="1 2" id="KW-0378">Hydrolase</keyword>
<dbReference type="PROSITE" id="PS00491">
    <property type="entry name" value="PROLINE_PEPTIDASE"/>
    <property type="match status" value="1"/>
</dbReference>
<dbReference type="GO" id="GO:0004177">
    <property type="term" value="F:aminopeptidase activity"/>
    <property type="evidence" value="ECO:0007669"/>
    <property type="project" value="TreeGrafter"/>
</dbReference>
<keyword evidence="1" id="KW-0479">Metal-binding</keyword>
<dbReference type="InterPro" id="IPR048819">
    <property type="entry name" value="PepQ_N"/>
</dbReference>
<dbReference type="RefSeq" id="WP_024486656.1">
    <property type="nucleotide sequence ID" value="NZ_CAMFLQ010000022.1"/>
</dbReference>
<feature type="binding site" evidence="1">
    <location>
        <position position="246"/>
    </location>
    <ligand>
        <name>Mn(2+)</name>
        <dbReference type="ChEBI" id="CHEBI:29035"/>
        <label>2</label>
    </ligand>
</feature>
<keyword evidence="1" id="KW-0464">Manganese</keyword>
<dbReference type="Pfam" id="PF21216">
    <property type="entry name" value="PepQ_N"/>
    <property type="match status" value="1"/>
</dbReference>
<dbReference type="GO" id="GO:0006508">
    <property type="term" value="P:proteolysis"/>
    <property type="evidence" value="ECO:0007669"/>
    <property type="project" value="UniProtKB-KW"/>
</dbReference>
<dbReference type="CDD" id="cd01087">
    <property type="entry name" value="Prolidase"/>
    <property type="match status" value="1"/>
</dbReference>
<dbReference type="AlphaFoldDB" id="A0A0F7HAY8"/>
<dbReference type="Gene3D" id="3.90.230.10">
    <property type="entry name" value="Creatinase/methionine aminopeptidase superfamily"/>
    <property type="match status" value="1"/>
</dbReference>
<dbReference type="PANTHER" id="PTHR43226">
    <property type="entry name" value="XAA-PRO AMINOPEPTIDASE 3"/>
    <property type="match status" value="1"/>
</dbReference>
<feature type="binding site" evidence="1">
    <location>
        <position position="384"/>
    </location>
    <ligand>
        <name>Mn(2+)</name>
        <dbReference type="ChEBI" id="CHEBI:29035"/>
        <label>1</label>
    </ligand>
</feature>
<dbReference type="GO" id="GO:0008235">
    <property type="term" value="F:metalloexopeptidase activity"/>
    <property type="evidence" value="ECO:0007669"/>
    <property type="project" value="UniProtKB-UniRule"/>
</dbReference>
<evidence type="ECO:0000256" key="1">
    <source>
        <dbReference type="HAMAP-Rule" id="MF_01279"/>
    </source>
</evidence>
<dbReference type="Pfam" id="PF00557">
    <property type="entry name" value="Peptidase_M24"/>
    <property type="match status" value="1"/>
</dbReference>
<organism evidence="2 3">
    <name type="scientific">Serratia fonticola</name>
    <dbReference type="NCBI Taxonomy" id="47917"/>
    <lineage>
        <taxon>Bacteria</taxon>
        <taxon>Pseudomonadati</taxon>
        <taxon>Pseudomonadota</taxon>
        <taxon>Gammaproteobacteria</taxon>
        <taxon>Enterobacterales</taxon>
        <taxon>Yersiniaceae</taxon>
        <taxon>Serratia</taxon>
    </lineage>
</organism>
<dbReference type="NCBIfam" id="NF010133">
    <property type="entry name" value="PRK13607.1"/>
    <property type="match status" value="1"/>
</dbReference>
<dbReference type="KEGG" id="sfw:WN53_09785"/>